<evidence type="ECO:0000313" key="4">
    <source>
        <dbReference type="Proteomes" id="UP001432128"/>
    </source>
</evidence>
<organism evidence="3 4">
    <name type="scientific">Williamsia herbipolensis</name>
    <dbReference type="NCBI Taxonomy" id="1603258"/>
    <lineage>
        <taxon>Bacteria</taxon>
        <taxon>Bacillati</taxon>
        <taxon>Actinomycetota</taxon>
        <taxon>Actinomycetes</taxon>
        <taxon>Mycobacteriales</taxon>
        <taxon>Nocardiaceae</taxon>
        <taxon>Williamsia</taxon>
    </lineage>
</organism>
<keyword evidence="3" id="KW-0808">Transferase</keyword>
<dbReference type="SUPFAM" id="SSF51735">
    <property type="entry name" value="NAD(P)-binding Rossmann-fold domains"/>
    <property type="match status" value="1"/>
</dbReference>
<name>A0AAU4K8E5_9NOCA</name>
<reference evidence="3 4" key="1">
    <citation type="submission" date="2022-10" db="EMBL/GenBank/DDBJ databases">
        <title>The complete genomes of actinobacterial strains from the NBC collection.</title>
        <authorList>
            <person name="Joergensen T.S."/>
            <person name="Alvarez Arevalo M."/>
            <person name="Sterndorff E.B."/>
            <person name="Faurdal D."/>
            <person name="Vuksanovic O."/>
            <person name="Mourched A.-S."/>
            <person name="Charusanti P."/>
            <person name="Shaw S."/>
            <person name="Blin K."/>
            <person name="Weber T."/>
        </authorList>
    </citation>
    <scope>NUCLEOTIDE SEQUENCE [LARGE SCALE GENOMIC DNA]</scope>
    <source>
        <strain evidence="3 4">NBC_00319</strain>
    </source>
</reference>
<evidence type="ECO:0000256" key="1">
    <source>
        <dbReference type="SAM" id="MobiDB-lite"/>
    </source>
</evidence>
<dbReference type="Gene3D" id="3.40.50.720">
    <property type="entry name" value="NAD(P)-binding Rossmann-like Domain"/>
    <property type="match status" value="1"/>
</dbReference>
<dbReference type="InterPro" id="IPR036291">
    <property type="entry name" value="NAD(P)-bd_dom_sf"/>
</dbReference>
<dbReference type="GO" id="GO:0016301">
    <property type="term" value="F:kinase activity"/>
    <property type="evidence" value="ECO:0007669"/>
    <property type="project" value="UniProtKB-KW"/>
</dbReference>
<dbReference type="Proteomes" id="UP001432128">
    <property type="component" value="Chromosome"/>
</dbReference>
<dbReference type="Pfam" id="PF19328">
    <property type="entry name" value="DAP_DH_C"/>
    <property type="match status" value="1"/>
</dbReference>
<evidence type="ECO:0000259" key="2">
    <source>
        <dbReference type="Pfam" id="PF19328"/>
    </source>
</evidence>
<dbReference type="InterPro" id="IPR045760">
    <property type="entry name" value="DAP_DH_C"/>
</dbReference>
<dbReference type="EMBL" id="CP108021">
    <property type="protein sequence ID" value="WUM22283.1"/>
    <property type="molecule type" value="Genomic_DNA"/>
</dbReference>
<keyword evidence="3" id="KW-0418">Kinase</keyword>
<dbReference type="AlphaFoldDB" id="A0AAU4K8E5"/>
<accession>A0AAU4K8E5</accession>
<dbReference type="CDD" id="cd24146">
    <property type="entry name" value="nat-AmDH_N_like"/>
    <property type="match status" value="1"/>
</dbReference>
<protein>
    <submittedName>
        <fullName evidence="3">Diacylglycerol kinase</fullName>
    </submittedName>
</protein>
<dbReference type="RefSeq" id="WP_328859166.1">
    <property type="nucleotide sequence ID" value="NZ_CP108021.1"/>
</dbReference>
<keyword evidence="4" id="KW-1185">Reference proteome</keyword>
<feature type="region of interest" description="Disordered" evidence="1">
    <location>
        <begin position="355"/>
        <end position="375"/>
    </location>
</feature>
<gene>
    <name evidence="3" type="ORF">OG579_05620</name>
</gene>
<feature type="domain" description="2,4-diaminopentanoate dehydrogenase C-terminal" evidence="2">
    <location>
        <begin position="143"/>
        <end position="350"/>
    </location>
</feature>
<dbReference type="KEGG" id="whr:OG579_05620"/>
<sequence>MTIRVALVGTGNVGRLALRQLITDERFDLVAVGVVTPEKIGRDAGDLAGLDITTGITATQGLDGVIAAGPDCVVHCAMGDTRMGEATKDCLRLLSAGVDVVGSSPVSFQYPWKTMPDRLIDRIEETAVAHGVSMFVTGVDPGFATDLLPIALAGTCQEIRQIRCMEIADYATYDGAEVIYDVMGFGSPVDDPPLFLQPGVLSLAWGSAIRQLADALGITLDEIVDHNEREPAPEDFTIAAGPIAQGTTAAIRFEIRGMVGDHPAIVVEHVTRLRPDLRPDWAQSAQPGGSYRVEISGEPSYVVDICPTSVHGDHNHAAIVAAAGRIVNAIPAVVDAPPGLRTTLDLPLVNSRGVYRPDPRDLSTTTEHQISHTGQ</sequence>
<evidence type="ECO:0000313" key="3">
    <source>
        <dbReference type="EMBL" id="WUM22283.1"/>
    </source>
</evidence>
<feature type="compositionally biased region" description="Polar residues" evidence="1">
    <location>
        <begin position="362"/>
        <end position="375"/>
    </location>
</feature>
<proteinExistence type="predicted"/>